<evidence type="ECO:0000313" key="2">
    <source>
        <dbReference type="EMBL" id="WMB72234.1"/>
    </source>
</evidence>
<proteinExistence type="predicted"/>
<evidence type="ECO:0000256" key="1">
    <source>
        <dbReference type="SAM" id="Phobius"/>
    </source>
</evidence>
<keyword evidence="1" id="KW-0472">Membrane</keyword>
<accession>A0AA50Q2Q4</accession>
<name>A0AA50Q2Q4_9GAMM</name>
<protein>
    <submittedName>
        <fullName evidence="2">Uncharacterized protein</fullName>
    </submittedName>
</protein>
<feature type="transmembrane region" description="Helical" evidence="1">
    <location>
        <begin position="55"/>
        <end position="79"/>
    </location>
</feature>
<dbReference type="EMBL" id="CP132914">
    <property type="protein sequence ID" value="WMB72234.1"/>
    <property type="molecule type" value="Genomic_DNA"/>
</dbReference>
<dbReference type="Proteomes" id="UP001236800">
    <property type="component" value="Chromosome"/>
</dbReference>
<feature type="transmembrane region" description="Helical" evidence="1">
    <location>
        <begin position="12"/>
        <end position="35"/>
    </location>
</feature>
<organism evidence="2">
    <name type="scientific">Shewanella oncorhynchi</name>
    <dbReference type="NCBI Taxonomy" id="2726434"/>
    <lineage>
        <taxon>Bacteria</taxon>
        <taxon>Pseudomonadati</taxon>
        <taxon>Pseudomonadota</taxon>
        <taxon>Gammaproteobacteria</taxon>
        <taxon>Alteromonadales</taxon>
        <taxon>Shewanellaceae</taxon>
        <taxon>Shewanella</taxon>
    </lineage>
</organism>
<gene>
    <name evidence="2" type="ORF">RA178_17695</name>
</gene>
<dbReference type="KEGG" id="sog:RA178_17695"/>
<reference evidence="2" key="1">
    <citation type="submission" date="2023-08" db="EMBL/GenBank/DDBJ databases">
        <title>Complete genome sequence of Shewanella oncorhynchi Z-P2, a siderophore putrebactin-producing bacterium.</title>
        <authorList>
            <person name="Zhang Y."/>
        </authorList>
    </citation>
    <scope>NUCLEOTIDE SEQUENCE</scope>
    <source>
        <strain evidence="2">Z-P2</strain>
    </source>
</reference>
<dbReference type="GeneID" id="301341056"/>
<dbReference type="RefSeq" id="WP_173246570.1">
    <property type="nucleotide sequence ID" value="NZ_CP132914.1"/>
</dbReference>
<sequence>MKPYKNLSSKNLALLLMITRVTTVVSLLAVVLSLIGLASQFWMTRGFSLNFWSTVGIATLIPSLQVLLGSGIIAAIIAFEESYRQKSEAFIASLK</sequence>
<keyword evidence="1" id="KW-1133">Transmembrane helix</keyword>
<dbReference type="AlphaFoldDB" id="A0AA50Q2Q4"/>
<keyword evidence="1" id="KW-0812">Transmembrane</keyword>